<keyword evidence="2" id="KW-0547">Nucleotide-binding</keyword>
<evidence type="ECO:0000256" key="1">
    <source>
        <dbReference type="ARBA" id="ARBA00009018"/>
    </source>
</evidence>
<dbReference type="GO" id="GO:0004140">
    <property type="term" value="F:dephospho-CoA kinase activity"/>
    <property type="evidence" value="ECO:0007669"/>
    <property type="project" value="UniProtKB-EC"/>
</dbReference>
<reference evidence="5 6" key="1">
    <citation type="submission" date="2019-02" db="EMBL/GenBank/DDBJ databases">
        <title>Deep-cultivation of Planctomycetes and their phenomic and genomic characterization uncovers novel biology.</title>
        <authorList>
            <person name="Wiegand S."/>
            <person name="Jogler M."/>
            <person name="Boedeker C."/>
            <person name="Pinto D."/>
            <person name="Vollmers J."/>
            <person name="Rivas-Marin E."/>
            <person name="Kohn T."/>
            <person name="Peeters S.H."/>
            <person name="Heuer A."/>
            <person name="Rast P."/>
            <person name="Oberbeckmann S."/>
            <person name="Bunk B."/>
            <person name="Jeske O."/>
            <person name="Meyerdierks A."/>
            <person name="Storesund J.E."/>
            <person name="Kallscheuer N."/>
            <person name="Luecker S."/>
            <person name="Lage O.M."/>
            <person name="Pohl T."/>
            <person name="Merkel B.J."/>
            <person name="Hornburger P."/>
            <person name="Mueller R.-W."/>
            <person name="Bruemmer F."/>
            <person name="Labrenz M."/>
            <person name="Spormann A.M."/>
            <person name="Op den Camp H."/>
            <person name="Overmann J."/>
            <person name="Amann R."/>
            <person name="Jetten M.S.M."/>
            <person name="Mascher T."/>
            <person name="Medema M.H."/>
            <person name="Devos D.P."/>
            <person name="Kaster A.-K."/>
            <person name="Ovreas L."/>
            <person name="Rohde M."/>
            <person name="Galperin M.Y."/>
            <person name="Jogler C."/>
        </authorList>
    </citation>
    <scope>NUCLEOTIDE SEQUENCE [LARGE SCALE GENOMIC DNA]</scope>
    <source>
        <strain evidence="5 6">ETA_A1</strain>
    </source>
</reference>
<dbReference type="PANTHER" id="PTHR10695:SF46">
    <property type="entry name" value="BIFUNCTIONAL COENZYME A SYNTHASE-RELATED"/>
    <property type="match status" value="1"/>
</dbReference>
<dbReference type="GO" id="GO:0005524">
    <property type="term" value="F:ATP binding"/>
    <property type="evidence" value="ECO:0007669"/>
    <property type="project" value="UniProtKB-KW"/>
</dbReference>
<gene>
    <name evidence="5" type="primary">coaE</name>
    <name evidence="5" type="ORF">ETAA1_34750</name>
</gene>
<evidence type="ECO:0000256" key="4">
    <source>
        <dbReference type="ARBA" id="ARBA00022993"/>
    </source>
</evidence>
<evidence type="ECO:0000313" key="6">
    <source>
        <dbReference type="Proteomes" id="UP000319576"/>
    </source>
</evidence>
<dbReference type="PROSITE" id="PS51219">
    <property type="entry name" value="DPCK"/>
    <property type="match status" value="1"/>
</dbReference>
<dbReference type="Proteomes" id="UP000319576">
    <property type="component" value="Chromosome"/>
</dbReference>
<dbReference type="InterPro" id="IPR027417">
    <property type="entry name" value="P-loop_NTPase"/>
</dbReference>
<dbReference type="GO" id="GO:0015937">
    <property type="term" value="P:coenzyme A biosynthetic process"/>
    <property type="evidence" value="ECO:0007669"/>
    <property type="project" value="UniProtKB-KW"/>
</dbReference>
<dbReference type="InterPro" id="IPR001977">
    <property type="entry name" value="Depp_CoAkinase"/>
</dbReference>
<protein>
    <submittedName>
        <fullName evidence="5">Dephospho-CoA kinase</fullName>
        <ecNumber evidence="5">2.7.1.24</ecNumber>
    </submittedName>
</protein>
<dbReference type="EC" id="2.7.1.24" evidence="5"/>
<evidence type="ECO:0000313" key="5">
    <source>
        <dbReference type="EMBL" id="QDU21508.1"/>
    </source>
</evidence>
<keyword evidence="5" id="KW-0808">Transferase</keyword>
<name>A0A517XVG9_9BACT</name>
<comment type="similarity">
    <text evidence="1">Belongs to the CoaE family.</text>
</comment>
<keyword evidence="6" id="KW-1185">Reference proteome</keyword>
<accession>A0A517XVG9</accession>
<dbReference type="KEGG" id="uli:ETAA1_34750"/>
<keyword evidence="3" id="KW-0067">ATP-binding</keyword>
<organism evidence="5 6">
    <name type="scientific">Urbifossiella limnaea</name>
    <dbReference type="NCBI Taxonomy" id="2528023"/>
    <lineage>
        <taxon>Bacteria</taxon>
        <taxon>Pseudomonadati</taxon>
        <taxon>Planctomycetota</taxon>
        <taxon>Planctomycetia</taxon>
        <taxon>Gemmatales</taxon>
        <taxon>Gemmataceae</taxon>
        <taxon>Urbifossiella</taxon>
    </lineage>
</organism>
<proteinExistence type="inferred from homology"/>
<keyword evidence="5" id="KW-0418">Kinase</keyword>
<dbReference type="PANTHER" id="PTHR10695">
    <property type="entry name" value="DEPHOSPHO-COA KINASE-RELATED"/>
    <property type="match status" value="1"/>
</dbReference>
<dbReference type="Pfam" id="PF01121">
    <property type="entry name" value="CoaE"/>
    <property type="match status" value="1"/>
</dbReference>
<evidence type="ECO:0000256" key="2">
    <source>
        <dbReference type="ARBA" id="ARBA00022741"/>
    </source>
</evidence>
<dbReference type="SUPFAM" id="SSF52540">
    <property type="entry name" value="P-loop containing nucleoside triphosphate hydrolases"/>
    <property type="match status" value="1"/>
</dbReference>
<dbReference type="AlphaFoldDB" id="A0A517XVG9"/>
<dbReference type="EMBL" id="CP036273">
    <property type="protein sequence ID" value="QDU21508.1"/>
    <property type="molecule type" value="Genomic_DNA"/>
</dbReference>
<evidence type="ECO:0000256" key="3">
    <source>
        <dbReference type="ARBA" id="ARBA00022840"/>
    </source>
</evidence>
<keyword evidence="4" id="KW-0173">Coenzyme A biosynthesis</keyword>
<dbReference type="Gene3D" id="3.40.50.300">
    <property type="entry name" value="P-loop containing nucleotide triphosphate hydrolases"/>
    <property type="match status" value="1"/>
</dbReference>
<sequence>MLPYIRVRAEAALAAAQADPAARFVVLDAAVMLEAGWDGVCDKVVYVDAPREQRLARVAARSGWSEEELAAREAAQWPAERKMAAAHAVVVNDAGPEELGRRLDELLRHWGIPAG</sequence>